<dbReference type="InterPro" id="IPR050222">
    <property type="entry name" value="MATE_MdtK"/>
</dbReference>
<dbReference type="InterPro" id="IPR048279">
    <property type="entry name" value="MdtK-like"/>
</dbReference>
<evidence type="ECO:0000256" key="11">
    <source>
        <dbReference type="ARBA" id="ARBA00023136"/>
    </source>
</evidence>
<evidence type="ECO:0000256" key="10">
    <source>
        <dbReference type="ARBA" id="ARBA00023065"/>
    </source>
</evidence>
<evidence type="ECO:0000256" key="13">
    <source>
        <dbReference type="SAM" id="MobiDB-lite"/>
    </source>
</evidence>
<evidence type="ECO:0000313" key="16">
    <source>
        <dbReference type="Proteomes" id="UP000310636"/>
    </source>
</evidence>
<evidence type="ECO:0000256" key="12">
    <source>
        <dbReference type="ARBA" id="ARBA00031636"/>
    </source>
</evidence>
<evidence type="ECO:0000256" key="14">
    <source>
        <dbReference type="SAM" id="Phobius"/>
    </source>
</evidence>
<dbReference type="PANTHER" id="PTHR43298:SF2">
    <property type="entry name" value="FMN_FAD EXPORTER YEEO-RELATED"/>
    <property type="match status" value="1"/>
</dbReference>
<dbReference type="Proteomes" id="UP000310636">
    <property type="component" value="Unassembled WGS sequence"/>
</dbReference>
<keyword evidence="8 14" id="KW-0812">Transmembrane</keyword>
<feature type="transmembrane region" description="Helical" evidence="14">
    <location>
        <begin position="427"/>
        <end position="447"/>
    </location>
</feature>
<comment type="similarity">
    <text evidence="3">Belongs to the multi antimicrobial extrusion (MATE) (TC 2.A.66.1) family.</text>
</comment>
<evidence type="ECO:0000256" key="8">
    <source>
        <dbReference type="ARBA" id="ARBA00022692"/>
    </source>
</evidence>
<sequence>MIVSSRLLNPSKECDEVSQNGIPSAGRSDPRVGRREAFLNKHLSGAAFDYRQLIALYIPILIDQAFIIGLNLLNTAMISSAGVDSVSAVNMVDSLNMFLLSLIVALSTGGTVIVAQFKGSGNTAMVPKAAAGSISTVSLFSLAVGLVMMICHNSILELLFGSASEEVMGLARTYFLGSCASYFGLAIVEAVCGALRGIGRSKASLALSLIMNLAYVLLNVLFINILKMDVAGMAIAVNIARYLGAVCAIVFLFRIDTELRVRLANLVNINIGTARKILSIGMPFAAEQMFFNGGKLLTQTFIVGMGTYAIATNAISNSIAAALQIPSSALSIALVTVVGQSIGARNVGDARKFIRSFLWLSSGFLTLMMLIALPLFHPIIDGLFHAPDAIRGDLFVIFLVNALAQIPLWSMSFILPSALRAAGDSKFTSTVSLLSMWLFRIVLGYTLGVVLDYGIVGVWLAMNLEWGVRGLVFWLRYRGEKWYRRKLV</sequence>
<comment type="function">
    <text evidence="1">Multidrug efflux pump.</text>
</comment>
<dbReference type="GO" id="GO:0005886">
    <property type="term" value="C:plasma membrane"/>
    <property type="evidence" value="ECO:0007669"/>
    <property type="project" value="UniProtKB-SubCell"/>
</dbReference>
<keyword evidence="10" id="KW-0406">Ion transport</keyword>
<feature type="transmembrane region" description="Helical" evidence="14">
    <location>
        <begin position="129"/>
        <end position="155"/>
    </location>
</feature>
<dbReference type="Pfam" id="PF01554">
    <property type="entry name" value="MatE"/>
    <property type="match status" value="2"/>
</dbReference>
<dbReference type="PANTHER" id="PTHR43298">
    <property type="entry name" value="MULTIDRUG RESISTANCE PROTEIN NORM-RELATED"/>
    <property type="match status" value="1"/>
</dbReference>
<feature type="region of interest" description="Disordered" evidence="13">
    <location>
        <begin position="1"/>
        <end position="29"/>
    </location>
</feature>
<evidence type="ECO:0000256" key="5">
    <source>
        <dbReference type="ARBA" id="ARBA00022448"/>
    </source>
</evidence>
<feature type="transmembrane region" description="Helical" evidence="14">
    <location>
        <begin position="321"/>
        <end position="344"/>
    </location>
</feature>
<dbReference type="GO" id="GO:0015297">
    <property type="term" value="F:antiporter activity"/>
    <property type="evidence" value="ECO:0007669"/>
    <property type="project" value="UniProtKB-KW"/>
</dbReference>
<feature type="transmembrane region" description="Helical" evidence="14">
    <location>
        <begin position="232"/>
        <end position="253"/>
    </location>
</feature>
<comment type="caution">
    <text evidence="15">The sequence shown here is derived from an EMBL/GenBank/DDBJ whole genome shotgun (WGS) entry which is preliminary data.</text>
</comment>
<gene>
    <name evidence="15" type="ORF">E6C55_00775</name>
</gene>
<dbReference type="NCBIfam" id="TIGR00797">
    <property type="entry name" value="matE"/>
    <property type="match status" value="1"/>
</dbReference>
<evidence type="ECO:0000256" key="1">
    <source>
        <dbReference type="ARBA" id="ARBA00003408"/>
    </source>
</evidence>
<dbReference type="InterPro" id="IPR002528">
    <property type="entry name" value="MATE_fam"/>
</dbReference>
<dbReference type="AlphaFoldDB" id="A0A4S4C923"/>
<keyword evidence="11 14" id="KW-0472">Membrane</keyword>
<feature type="transmembrane region" description="Helical" evidence="14">
    <location>
        <begin position="356"/>
        <end position="376"/>
    </location>
</feature>
<keyword evidence="9 14" id="KW-1133">Transmembrane helix</keyword>
<accession>A0A4S4C923</accession>
<name>A0A4S4C923_9BACL</name>
<keyword evidence="6" id="KW-0050">Antiport</keyword>
<keyword evidence="5" id="KW-0813">Transport</keyword>
<feature type="transmembrane region" description="Helical" evidence="14">
    <location>
        <begin position="175"/>
        <end position="198"/>
    </location>
</feature>
<organism evidence="15 16">
    <name type="scientific">Cohnella fermenti</name>
    <dbReference type="NCBI Taxonomy" id="2565925"/>
    <lineage>
        <taxon>Bacteria</taxon>
        <taxon>Bacillati</taxon>
        <taxon>Bacillota</taxon>
        <taxon>Bacilli</taxon>
        <taxon>Bacillales</taxon>
        <taxon>Paenibacillaceae</taxon>
        <taxon>Cohnella</taxon>
    </lineage>
</organism>
<feature type="transmembrane region" description="Helical" evidence="14">
    <location>
        <begin position="205"/>
        <end position="226"/>
    </location>
</feature>
<dbReference type="OrthoDB" id="62420at2"/>
<dbReference type="EMBL" id="SSOB01000001">
    <property type="protein sequence ID" value="THF84550.1"/>
    <property type="molecule type" value="Genomic_DNA"/>
</dbReference>
<keyword evidence="7" id="KW-1003">Cell membrane</keyword>
<evidence type="ECO:0000313" key="15">
    <source>
        <dbReference type="EMBL" id="THF84550.1"/>
    </source>
</evidence>
<feature type="transmembrane region" description="Helical" evidence="14">
    <location>
        <begin position="296"/>
        <end position="315"/>
    </location>
</feature>
<comment type="subcellular location">
    <subcellularLocation>
        <location evidence="2">Cell membrane</location>
        <topology evidence="2">Multi-pass membrane protein</topology>
    </subcellularLocation>
</comment>
<evidence type="ECO:0000256" key="2">
    <source>
        <dbReference type="ARBA" id="ARBA00004651"/>
    </source>
</evidence>
<evidence type="ECO:0000256" key="7">
    <source>
        <dbReference type="ARBA" id="ARBA00022475"/>
    </source>
</evidence>
<evidence type="ECO:0000256" key="6">
    <source>
        <dbReference type="ARBA" id="ARBA00022449"/>
    </source>
</evidence>
<evidence type="ECO:0000256" key="9">
    <source>
        <dbReference type="ARBA" id="ARBA00022989"/>
    </source>
</evidence>
<evidence type="ECO:0000256" key="4">
    <source>
        <dbReference type="ARBA" id="ARBA00020268"/>
    </source>
</evidence>
<dbReference type="GO" id="GO:0006811">
    <property type="term" value="P:monoatomic ion transport"/>
    <property type="evidence" value="ECO:0007669"/>
    <property type="project" value="UniProtKB-KW"/>
</dbReference>
<protein>
    <recommendedName>
        <fullName evidence="4">Probable multidrug resistance protein NorM</fullName>
    </recommendedName>
    <alternativeName>
        <fullName evidence="12">Multidrug-efflux transporter</fullName>
    </alternativeName>
</protein>
<keyword evidence="16" id="KW-1185">Reference proteome</keyword>
<dbReference type="PIRSF" id="PIRSF006603">
    <property type="entry name" value="DinF"/>
    <property type="match status" value="1"/>
</dbReference>
<proteinExistence type="inferred from homology"/>
<dbReference type="GO" id="GO:0042910">
    <property type="term" value="F:xenobiotic transmembrane transporter activity"/>
    <property type="evidence" value="ECO:0007669"/>
    <property type="project" value="InterPro"/>
</dbReference>
<reference evidence="15 16" key="1">
    <citation type="submission" date="2019-04" db="EMBL/GenBank/DDBJ databases">
        <title>Cohnella sp. nov. isolated from preserved vegetables.</title>
        <authorList>
            <person name="Lin S.-Y."/>
            <person name="Hung M.-H."/>
            <person name="Young C.-C."/>
        </authorList>
    </citation>
    <scope>NUCLEOTIDE SEQUENCE [LARGE SCALE GENOMIC DNA]</scope>
    <source>
        <strain evidence="15 16">CC-MHH1044</strain>
    </source>
</reference>
<evidence type="ECO:0000256" key="3">
    <source>
        <dbReference type="ARBA" id="ARBA00010199"/>
    </source>
</evidence>
<feature type="transmembrane region" description="Helical" evidence="14">
    <location>
        <begin position="453"/>
        <end position="475"/>
    </location>
</feature>
<feature type="transmembrane region" description="Helical" evidence="14">
    <location>
        <begin position="54"/>
        <end position="77"/>
    </location>
</feature>
<feature type="transmembrane region" description="Helical" evidence="14">
    <location>
        <begin position="97"/>
        <end position="117"/>
    </location>
</feature>
<feature type="transmembrane region" description="Helical" evidence="14">
    <location>
        <begin position="396"/>
        <end position="415"/>
    </location>
</feature>